<dbReference type="AlphaFoldDB" id="C9QP71"/>
<organism evidence="2">
    <name type="scientific">Drosophila melanogaster</name>
    <name type="common">Fruit fly</name>
    <dbReference type="NCBI Taxonomy" id="7227"/>
    <lineage>
        <taxon>Eukaryota</taxon>
        <taxon>Metazoa</taxon>
        <taxon>Ecdysozoa</taxon>
        <taxon>Arthropoda</taxon>
        <taxon>Hexapoda</taxon>
        <taxon>Insecta</taxon>
        <taxon>Pterygota</taxon>
        <taxon>Neoptera</taxon>
        <taxon>Endopterygota</taxon>
        <taxon>Diptera</taxon>
        <taxon>Brachycera</taxon>
        <taxon>Muscomorpha</taxon>
        <taxon>Ephydroidea</taxon>
        <taxon>Drosophilidae</taxon>
        <taxon>Drosophila</taxon>
        <taxon>Sophophora</taxon>
    </lineage>
</organism>
<protein>
    <submittedName>
        <fullName evidence="2">MIP12725p</fullName>
    </submittedName>
</protein>
<name>C9QP71_DROME</name>
<evidence type="ECO:0000313" key="2">
    <source>
        <dbReference type="EMBL" id="ACX37668.1"/>
    </source>
</evidence>
<dbReference type="EMBL" id="BT099953">
    <property type="protein sequence ID" value="ACX37668.1"/>
    <property type="molecule type" value="mRNA"/>
</dbReference>
<reference evidence="2" key="1">
    <citation type="submission" date="2009-10" db="EMBL/GenBank/DDBJ databases">
        <authorList>
            <person name="Carlson J."/>
            <person name="Booth B."/>
            <person name="Frise E."/>
            <person name="Sandler J."/>
            <person name="Wan K."/>
            <person name="Yu C."/>
            <person name="Celniker S."/>
        </authorList>
    </citation>
    <scope>NUCLEOTIDE SEQUENCE</scope>
</reference>
<evidence type="ECO:0000256" key="1">
    <source>
        <dbReference type="SAM" id="MobiDB-lite"/>
    </source>
</evidence>
<accession>C9QP71</accession>
<feature type="non-terminal residue" evidence="2">
    <location>
        <position position="1"/>
    </location>
</feature>
<proteinExistence type="evidence at transcript level"/>
<feature type="compositionally biased region" description="Polar residues" evidence="1">
    <location>
        <begin position="1"/>
        <end position="10"/>
    </location>
</feature>
<sequence>KPQFRFTRQTHSQREDNATATATDLISPGTTSQCWRVCTYIWTWACVGAGAGVNRFWQVRRWRHYPPRG</sequence>
<feature type="region of interest" description="Disordered" evidence="1">
    <location>
        <begin position="1"/>
        <end position="23"/>
    </location>
</feature>